<gene>
    <name evidence="2" type="ORF">CTEN210_18691</name>
</gene>
<feature type="region of interest" description="Disordered" evidence="1">
    <location>
        <begin position="312"/>
        <end position="331"/>
    </location>
</feature>
<accession>A0AAD3DFR7</accession>
<sequence>MAIPANQALLNMDADLLDLLTQSLNFTPALCNCLSFDGYDNTVDFVDWTYAEISKYCEVKSSKTVARGGCNWPERKKKDLQGFAFYITQRSLEGVQVNVAELDANGDHVLTLAIVREFYEAAKNSEDKGDEVEKKKPDVLKSEDWVEWEKSIIHYLNGMKNRKGVPLSYVIRGNQPQNVQLTSNEQMIYAAALNGPQFNNDSKEVYNLIKELVQNTDGDSCLPPRCSCSSTAMQSLRNGPDQAKARIDVARASIEKLFYRNENMFSFESYSTQMKKNYDVLEKYNQPEYEANKIDTFLKGIRNENNKVVNVQGGKKGGRRGVAASKKQKKKAAKRKAKCIAKISISGRKENGVQLQGYAHYYSNKDFHALTQDTRDAILKARRDNNWVPGNRDDSNRNVDATATGSRNDDDMSSVGHSLAGHTITMDASVLRGVMAASASAIDEQQQATPPSNGSHARSTASTGTKKYKAIQVAKRIGLGWTERSATGHFKPSLDAYDYGFRDKAVEWVSFAWKNRKVIRYRDICRIKTSDRRACSIEVSPLSAATSYENPLPTEMDNHADTHCFGKNYIILEYIRQQRSVAPFPAKYDETQNIDIVTNATTVDLEDGSTVICVFGQGLWFGERMEKSLINPNQCRHYGVSLCDDPTDPHHPLAIRKERFSIPMQMFNSSCDLNLGTQLWRSWNLVHMLHCLIRILGIRKQFHSKSYQA</sequence>
<dbReference type="AlphaFoldDB" id="A0AAD3DFR7"/>
<comment type="caution">
    <text evidence="2">The sequence shown here is derived from an EMBL/GenBank/DDBJ whole genome shotgun (WGS) entry which is preliminary data.</text>
</comment>
<feature type="compositionally biased region" description="Basic and acidic residues" evidence="1">
    <location>
        <begin position="385"/>
        <end position="397"/>
    </location>
</feature>
<keyword evidence="3" id="KW-1185">Reference proteome</keyword>
<evidence type="ECO:0000313" key="3">
    <source>
        <dbReference type="Proteomes" id="UP001054902"/>
    </source>
</evidence>
<feature type="region of interest" description="Disordered" evidence="1">
    <location>
        <begin position="441"/>
        <end position="466"/>
    </location>
</feature>
<evidence type="ECO:0000313" key="2">
    <source>
        <dbReference type="EMBL" id="GFH62215.1"/>
    </source>
</evidence>
<evidence type="ECO:0000256" key="1">
    <source>
        <dbReference type="SAM" id="MobiDB-lite"/>
    </source>
</evidence>
<protein>
    <submittedName>
        <fullName evidence="2">Uncharacterized protein</fullName>
    </submittedName>
</protein>
<reference evidence="2 3" key="1">
    <citation type="journal article" date="2021" name="Sci. Rep.">
        <title>The genome of the diatom Chaetoceros tenuissimus carries an ancient integrated fragment of an extant virus.</title>
        <authorList>
            <person name="Hongo Y."/>
            <person name="Kimura K."/>
            <person name="Takaki Y."/>
            <person name="Yoshida Y."/>
            <person name="Baba S."/>
            <person name="Kobayashi G."/>
            <person name="Nagasaki K."/>
            <person name="Hano T."/>
            <person name="Tomaru Y."/>
        </authorList>
    </citation>
    <scope>NUCLEOTIDE SEQUENCE [LARGE SCALE GENOMIC DNA]</scope>
    <source>
        <strain evidence="2 3">NIES-3715</strain>
    </source>
</reference>
<dbReference type="EMBL" id="BLLK01000082">
    <property type="protein sequence ID" value="GFH62215.1"/>
    <property type="molecule type" value="Genomic_DNA"/>
</dbReference>
<feature type="compositionally biased region" description="Polar residues" evidence="1">
    <location>
        <begin position="443"/>
        <end position="465"/>
    </location>
</feature>
<organism evidence="2 3">
    <name type="scientific">Chaetoceros tenuissimus</name>
    <dbReference type="NCBI Taxonomy" id="426638"/>
    <lineage>
        <taxon>Eukaryota</taxon>
        <taxon>Sar</taxon>
        <taxon>Stramenopiles</taxon>
        <taxon>Ochrophyta</taxon>
        <taxon>Bacillariophyta</taxon>
        <taxon>Coscinodiscophyceae</taxon>
        <taxon>Chaetocerotophycidae</taxon>
        <taxon>Chaetocerotales</taxon>
        <taxon>Chaetocerotaceae</taxon>
        <taxon>Chaetoceros</taxon>
    </lineage>
</organism>
<proteinExistence type="predicted"/>
<dbReference type="Proteomes" id="UP001054902">
    <property type="component" value="Unassembled WGS sequence"/>
</dbReference>
<name>A0AAD3DFR7_9STRA</name>
<feature type="region of interest" description="Disordered" evidence="1">
    <location>
        <begin position="385"/>
        <end position="414"/>
    </location>
</feature>